<feature type="non-terminal residue" evidence="2">
    <location>
        <position position="234"/>
    </location>
</feature>
<reference evidence="2" key="1">
    <citation type="journal article" date="2014" name="Front. Microbiol.">
        <title>High frequency of phylogenetically diverse reductive dehalogenase-homologous genes in deep subseafloor sedimentary metagenomes.</title>
        <authorList>
            <person name="Kawai M."/>
            <person name="Futagami T."/>
            <person name="Toyoda A."/>
            <person name="Takaki Y."/>
            <person name="Nishi S."/>
            <person name="Hori S."/>
            <person name="Arai W."/>
            <person name="Tsubouchi T."/>
            <person name="Morono Y."/>
            <person name="Uchiyama I."/>
            <person name="Ito T."/>
            <person name="Fujiyama A."/>
            <person name="Inagaki F."/>
            <person name="Takami H."/>
        </authorList>
    </citation>
    <scope>NUCLEOTIDE SEQUENCE</scope>
    <source>
        <strain evidence="2">Expedition CK06-06</strain>
    </source>
</reference>
<dbReference type="PANTHER" id="PTHR36851:SF1">
    <property type="entry name" value="GLYCO_TRANS_2-LIKE DOMAIN-CONTAINING PROTEIN"/>
    <property type="match status" value="1"/>
</dbReference>
<gene>
    <name evidence="2" type="ORF">S01H4_12484</name>
</gene>
<dbReference type="PANTHER" id="PTHR36851">
    <property type="entry name" value="UNNAMED PRODUCT"/>
    <property type="match status" value="1"/>
</dbReference>
<evidence type="ECO:0000256" key="1">
    <source>
        <dbReference type="SAM" id="Phobius"/>
    </source>
</evidence>
<keyword evidence="1" id="KW-1133">Transmembrane helix</keyword>
<evidence type="ECO:0008006" key="3">
    <source>
        <dbReference type="Google" id="ProtNLM"/>
    </source>
</evidence>
<comment type="caution">
    <text evidence="2">The sequence shown here is derived from an EMBL/GenBank/DDBJ whole genome shotgun (WGS) entry which is preliminary data.</text>
</comment>
<protein>
    <recommendedName>
        <fullName evidence="3">Glycosyltransferase 2-like domain-containing protein</fullName>
    </recommendedName>
</protein>
<proteinExistence type="predicted"/>
<name>X0Z528_9ZZZZ</name>
<sequence>MNSISQEEKYYLKIGRASDLKKRSEQILFRLFEIFPGVLSWGVLLLAIFLSWKSPLWVSVFIIVFVVFWFFRTIYFSLYLWMGYRKMSEHEETDWIEKLHKLPANKWKEIYHLIVIPMFKESTDVVRNSLESLEKTDYPKDKMIIVLACEEKVRDFVETTAKEIKKEFSSKFFKFIITWHPADLPGEISGKGSNETWATREVKEKVIDPLKIPYRNIIFSSFDVDTCVFPKYFR</sequence>
<keyword evidence="1" id="KW-0472">Membrane</keyword>
<dbReference type="EMBL" id="BART01005317">
    <property type="protein sequence ID" value="GAG64189.1"/>
    <property type="molecule type" value="Genomic_DNA"/>
</dbReference>
<dbReference type="AlphaFoldDB" id="X0Z528"/>
<accession>X0Z528</accession>
<keyword evidence="1" id="KW-0812">Transmembrane</keyword>
<feature type="transmembrane region" description="Helical" evidence="1">
    <location>
        <begin position="27"/>
        <end position="50"/>
    </location>
</feature>
<feature type="transmembrane region" description="Helical" evidence="1">
    <location>
        <begin position="56"/>
        <end position="81"/>
    </location>
</feature>
<dbReference type="InterPro" id="IPR029044">
    <property type="entry name" value="Nucleotide-diphossugar_trans"/>
</dbReference>
<evidence type="ECO:0000313" key="2">
    <source>
        <dbReference type="EMBL" id="GAG64189.1"/>
    </source>
</evidence>
<dbReference type="Gene3D" id="3.90.550.10">
    <property type="entry name" value="Spore Coat Polysaccharide Biosynthesis Protein SpsA, Chain A"/>
    <property type="match status" value="1"/>
</dbReference>
<organism evidence="2">
    <name type="scientific">marine sediment metagenome</name>
    <dbReference type="NCBI Taxonomy" id="412755"/>
    <lineage>
        <taxon>unclassified sequences</taxon>
        <taxon>metagenomes</taxon>
        <taxon>ecological metagenomes</taxon>
    </lineage>
</organism>